<dbReference type="Proteomes" id="UP001172778">
    <property type="component" value="Unassembled WGS sequence"/>
</dbReference>
<dbReference type="Pfam" id="PF07992">
    <property type="entry name" value="Pyr_redox_2"/>
    <property type="match status" value="1"/>
</dbReference>
<sequence>MRELATELAIVGAGPAGLAAAEIALRHGMPVCLIDDNPAPGGQIWRGGQAGAAMAGHPKLRLLTATRVVAAPAPNCLLLESADGASQLSYHRLLLANGARERLLPFPGWTLPGVTGAGGLQALVKSGLDVRGKKVIIAGSGPLLLATALSLKAAGAQVIQLAEQASLASVSRFALHLWHWPGKLTQALMLGWQLQQVPYAMNTHVRAALGNDRLQAVRLRRGDEEIELACDWLAVGYGLLPNLELARALGCKTHHGVVEVDHVMRTSRRDVFAAGELTGIGGVDKAQLEGRIAGLLIIGEYDRAVALAKRRRRWLRFAAALEQHFSLQPAIAQLASADTVVCRCEDVRFGRLAKCGSWREAKLHTRCGMGPCQGRLCGAACETLFGWQNAGSRPPVFPARLDTLAGNPSTAEVT</sequence>
<dbReference type="Gene3D" id="3.50.50.60">
    <property type="entry name" value="FAD/NAD(P)-binding domain"/>
    <property type="match status" value="3"/>
</dbReference>
<keyword evidence="1 3" id="KW-0560">Oxidoreductase</keyword>
<dbReference type="InterPro" id="IPR017224">
    <property type="entry name" value="Opine_Oxase_asu/HCN_bsu"/>
</dbReference>
<evidence type="ECO:0000313" key="3">
    <source>
        <dbReference type="EMBL" id="MDK2122959.1"/>
    </source>
</evidence>
<dbReference type="InterPro" id="IPR036188">
    <property type="entry name" value="FAD/NAD-bd_sf"/>
</dbReference>
<reference evidence="3" key="1">
    <citation type="submission" date="2023-03" db="EMBL/GenBank/DDBJ databases">
        <title>Chitinimonas shenzhenensis gen. nov., sp. nov., a novel member of family Burkholderiaceae isolated from activated sludge collected in Shen Zhen, China.</title>
        <authorList>
            <person name="Wang X."/>
        </authorList>
    </citation>
    <scope>NUCLEOTIDE SEQUENCE</scope>
    <source>
        <strain evidence="3">DQS-5</strain>
    </source>
</reference>
<dbReference type="PANTHER" id="PTHR42949:SF3">
    <property type="entry name" value="ANAEROBIC GLYCEROL-3-PHOSPHATE DEHYDROGENASE SUBUNIT B"/>
    <property type="match status" value="1"/>
</dbReference>
<protein>
    <submittedName>
        <fullName evidence="3">FAD/NAD(P)-binding oxidoreductase</fullName>
        <ecNumber evidence="3">1.-.-.-</ecNumber>
    </submittedName>
</protein>
<dbReference type="EMBL" id="JARRAF010000002">
    <property type="protein sequence ID" value="MDK2122959.1"/>
    <property type="molecule type" value="Genomic_DNA"/>
</dbReference>
<comment type="caution">
    <text evidence="3">The sequence shown here is derived from an EMBL/GenBank/DDBJ whole genome shotgun (WGS) entry which is preliminary data.</text>
</comment>
<dbReference type="GO" id="GO:0016491">
    <property type="term" value="F:oxidoreductase activity"/>
    <property type="evidence" value="ECO:0007669"/>
    <property type="project" value="UniProtKB-KW"/>
</dbReference>
<dbReference type="InterPro" id="IPR023753">
    <property type="entry name" value="FAD/NAD-binding_dom"/>
</dbReference>
<accession>A0ABT7DSB7</accession>
<dbReference type="EC" id="1.-.-.-" evidence="3"/>
<evidence type="ECO:0000256" key="1">
    <source>
        <dbReference type="ARBA" id="ARBA00023002"/>
    </source>
</evidence>
<dbReference type="SUPFAM" id="SSF51905">
    <property type="entry name" value="FAD/NAD(P)-binding domain"/>
    <property type="match status" value="1"/>
</dbReference>
<keyword evidence="4" id="KW-1185">Reference proteome</keyword>
<proteinExistence type="predicted"/>
<evidence type="ECO:0000313" key="4">
    <source>
        <dbReference type="Proteomes" id="UP001172778"/>
    </source>
</evidence>
<evidence type="ECO:0000259" key="2">
    <source>
        <dbReference type="Pfam" id="PF07992"/>
    </source>
</evidence>
<dbReference type="PRINTS" id="PR00368">
    <property type="entry name" value="FADPNR"/>
</dbReference>
<organism evidence="3 4">
    <name type="scientific">Parachitinimonas caeni</name>
    <dbReference type="NCBI Taxonomy" id="3031301"/>
    <lineage>
        <taxon>Bacteria</taxon>
        <taxon>Pseudomonadati</taxon>
        <taxon>Pseudomonadota</taxon>
        <taxon>Betaproteobacteria</taxon>
        <taxon>Neisseriales</taxon>
        <taxon>Chitinibacteraceae</taxon>
        <taxon>Parachitinimonas</taxon>
    </lineage>
</organism>
<dbReference type="PIRSF" id="PIRSF037495">
    <property type="entry name" value="Opine_OX_OoxA/HcnB"/>
    <property type="match status" value="1"/>
</dbReference>
<dbReference type="PANTHER" id="PTHR42949">
    <property type="entry name" value="ANAEROBIC GLYCEROL-3-PHOSPHATE DEHYDROGENASE SUBUNIT B"/>
    <property type="match status" value="1"/>
</dbReference>
<dbReference type="PRINTS" id="PR00469">
    <property type="entry name" value="PNDRDTASEII"/>
</dbReference>
<name>A0ABT7DSB7_9NEIS</name>
<dbReference type="Gene3D" id="1.10.10.1100">
    <property type="entry name" value="BFD-like [2Fe-2S]-binding domain"/>
    <property type="match status" value="1"/>
</dbReference>
<gene>
    <name evidence="3" type="ORF">PZA18_02710</name>
</gene>
<dbReference type="InterPro" id="IPR041854">
    <property type="entry name" value="BFD-like_2Fe2S-bd_dom_sf"/>
</dbReference>
<dbReference type="RefSeq" id="WP_284099245.1">
    <property type="nucleotide sequence ID" value="NZ_JARRAF010000002.1"/>
</dbReference>
<dbReference type="InterPro" id="IPR051691">
    <property type="entry name" value="Metab_Enz_Cyan_OpOx_G3PDH"/>
</dbReference>
<feature type="domain" description="FAD/NAD(P)-binding" evidence="2">
    <location>
        <begin position="7"/>
        <end position="289"/>
    </location>
</feature>